<feature type="region of interest" description="Disordered" evidence="1">
    <location>
        <begin position="130"/>
        <end position="167"/>
    </location>
</feature>
<protein>
    <submittedName>
        <fullName evidence="2">Uncharacterized protein</fullName>
    </submittedName>
</protein>
<gene>
    <name evidence="2" type="ORF">AB1Y20_019371</name>
</gene>
<evidence type="ECO:0000313" key="3">
    <source>
        <dbReference type="Proteomes" id="UP001515480"/>
    </source>
</evidence>
<dbReference type="AlphaFoldDB" id="A0AB34JUE9"/>
<accession>A0AB34JUE9</accession>
<name>A0AB34JUE9_PRYPA</name>
<comment type="caution">
    <text evidence="2">The sequence shown here is derived from an EMBL/GenBank/DDBJ whole genome shotgun (WGS) entry which is preliminary data.</text>
</comment>
<evidence type="ECO:0000256" key="1">
    <source>
        <dbReference type="SAM" id="MobiDB-lite"/>
    </source>
</evidence>
<organism evidence="2 3">
    <name type="scientific">Prymnesium parvum</name>
    <name type="common">Toxic golden alga</name>
    <dbReference type="NCBI Taxonomy" id="97485"/>
    <lineage>
        <taxon>Eukaryota</taxon>
        <taxon>Haptista</taxon>
        <taxon>Haptophyta</taxon>
        <taxon>Prymnesiophyceae</taxon>
        <taxon>Prymnesiales</taxon>
        <taxon>Prymnesiaceae</taxon>
        <taxon>Prymnesium</taxon>
    </lineage>
</organism>
<dbReference type="Proteomes" id="UP001515480">
    <property type="component" value="Unassembled WGS sequence"/>
</dbReference>
<dbReference type="EMBL" id="JBGBPQ010000005">
    <property type="protein sequence ID" value="KAL1524477.1"/>
    <property type="molecule type" value="Genomic_DNA"/>
</dbReference>
<reference evidence="2 3" key="1">
    <citation type="journal article" date="2024" name="Science">
        <title>Giant polyketide synthase enzymes in the biosynthesis of giant marine polyether toxins.</title>
        <authorList>
            <person name="Fallon T.R."/>
            <person name="Shende V.V."/>
            <person name="Wierzbicki I.H."/>
            <person name="Pendleton A.L."/>
            <person name="Watervoot N.F."/>
            <person name="Auber R.P."/>
            <person name="Gonzalez D.J."/>
            <person name="Wisecaver J.H."/>
            <person name="Moore B.S."/>
        </authorList>
    </citation>
    <scope>NUCLEOTIDE SEQUENCE [LARGE SCALE GENOMIC DNA]</scope>
    <source>
        <strain evidence="2 3">12B1</strain>
    </source>
</reference>
<sequence length="199" mass="21491">MSVPCAPFSLWSPNLHLCGDIHLTMHLDAPTGGRCLLHASPPPPSVAPPQHAFARVRSAGAPVFSSAGSAWSCNYGARQSLHRRRFFSPVSHAAARPVLSSEDLLSFEVSGHMRRRPRATSVSSCLEVMPDTSAAARPSPTSPFRAGGGDPSRARLPSAEPLSRIQPSNVRTVRLPNERRLALRLSALSACMESLWWLL</sequence>
<proteinExistence type="predicted"/>
<evidence type="ECO:0000313" key="2">
    <source>
        <dbReference type="EMBL" id="KAL1524477.1"/>
    </source>
</evidence>
<keyword evidence="3" id="KW-1185">Reference proteome</keyword>